<protein>
    <submittedName>
        <fullName evidence="1">Uncharacterized protein</fullName>
    </submittedName>
</protein>
<dbReference type="AlphaFoldDB" id="A0A5Q0BK29"/>
<dbReference type="RefSeq" id="WP_153249466.1">
    <property type="nucleotide sequence ID" value="NZ_CP044205.1"/>
</dbReference>
<gene>
    <name evidence="1" type="ORF">F6R98_13345</name>
</gene>
<dbReference type="EMBL" id="CP044205">
    <property type="protein sequence ID" value="QFY43482.1"/>
    <property type="molecule type" value="Genomic_DNA"/>
</dbReference>
<reference evidence="1 2" key="1">
    <citation type="submission" date="2019-09" db="EMBL/GenBank/DDBJ databases">
        <title>Ecophysiology of the spiral-shaped methanotroph Methylospira mobilis as revealed by the complete genome sequence.</title>
        <authorList>
            <person name="Oshkin I.Y."/>
            <person name="Dedysh S.N."/>
            <person name="Miroshnikov K."/>
            <person name="Danilova O.V."/>
            <person name="Hakobyan A."/>
            <person name="Liesack W."/>
        </authorList>
    </citation>
    <scope>NUCLEOTIDE SEQUENCE [LARGE SCALE GENOMIC DNA]</scope>
    <source>
        <strain evidence="1 2">Shm1</strain>
    </source>
</reference>
<keyword evidence="2" id="KW-1185">Reference proteome</keyword>
<dbReference type="KEGG" id="mmob:F6R98_13345"/>
<evidence type="ECO:0000313" key="2">
    <source>
        <dbReference type="Proteomes" id="UP000325755"/>
    </source>
</evidence>
<name>A0A5Q0BK29_9GAMM</name>
<evidence type="ECO:0000313" key="1">
    <source>
        <dbReference type="EMBL" id="QFY43482.1"/>
    </source>
</evidence>
<dbReference type="InParanoid" id="A0A5Q0BK29"/>
<organism evidence="1 2">
    <name type="scientific">Candidatus Methylospira mobilis</name>
    <dbReference type="NCBI Taxonomy" id="1808979"/>
    <lineage>
        <taxon>Bacteria</taxon>
        <taxon>Pseudomonadati</taxon>
        <taxon>Pseudomonadota</taxon>
        <taxon>Gammaproteobacteria</taxon>
        <taxon>Methylococcales</taxon>
        <taxon>Methylococcaceae</taxon>
        <taxon>Candidatus Methylospira</taxon>
    </lineage>
</organism>
<proteinExistence type="predicted"/>
<accession>A0A5Q0BK29</accession>
<sequence>MSINSINSELYRFSSSFASSGLAQSGSTSAVQNQQSADGSKALLAQGVVQTLNQSGINTSSGSQSRAVHALMHDIFQAVQQGSSSNSVGTAKNSASTSAYSQISNNLQSLIQQLGSNASGGNSQNSTLNKLQSDYNALVQSVGGVSATQNTTGLQNFLSTLSQNLNSAGSSTPAPGSLIHTTA</sequence>
<dbReference type="Proteomes" id="UP000325755">
    <property type="component" value="Chromosome"/>
</dbReference>